<reference evidence="3" key="1">
    <citation type="journal article" date="2020" name="Nat. Commun.">
        <title>Large-scale genome sequencing of mycorrhizal fungi provides insights into the early evolution of symbiotic traits.</title>
        <authorList>
            <person name="Miyauchi S."/>
            <person name="Kiss E."/>
            <person name="Kuo A."/>
            <person name="Drula E."/>
            <person name="Kohler A."/>
            <person name="Sanchez-Garcia M."/>
            <person name="Morin E."/>
            <person name="Andreopoulos B."/>
            <person name="Barry K.W."/>
            <person name="Bonito G."/>
            <person name="Buee M."/>
            <person name="Carver A."/>
            <person name="Chen C."/>
            <person name="Cichocki N."/>
            <person name="Clum A."/>
            <person name="Culley D."/>
            <person name="Crous P.W."/>
            <person name="Fauchery L."/>
            <person name="Girlanda M."/>
            <person name="Hayes R.D."/>
            <person name="Keri Z."/>
            <person name="LaButti K."/>
            <person name="Lipzen A."/>
            <person name="Lombard V."/>
            <person name="Magnuson J."/>
            <person name="Maillard F."/>
            <person name="Murat C."/>
            <person name="Nolan M."/>
            <person name="Ohm R.A."/>
            <person name="Pangilinan J."/>
            <person name="Pereira M.F."/>
            <person name="Perotto S."/>
            <person name="Peter M."/>
            <person name="Pfister S."/>
            <person name="Riley R."/>
            <person name="Sitrit Y."/>
            <person name="Stielow J.B."/>
            <person name="Szollosi G."/>
            <person name="Zifcakova L."/>
            <person name="Stursova M."/>
            <person name="Spatafora J.W."/>
            <person name="Tedersoo L."/>
            <person name="Vaario L.M."/>
            <person name="Yamada A."/>
            <person name="Yan M."/>
            <person name="Wang P."/>
            <person name="Xu J."/>
            <person name="Bruns T."/>
            <person name="Baldrian P."/>
            <person name="Vilgalys R."/>
            <person name="Dunand C."/>
            <person name="Henrissat B."/>
            <person name="Grigoriev I.V."/>
            <person name="Hibbett D."/>
            <person name="Nagy L.G."/>
            <person name="Martin F.M."/>
        </authorList>
    </citation>
    <scope>NUCLEOTIDE SEQUENCE</scope>
    <source>
        <strain evidence="3">UP504</strain>
    </source>
</reference>
<protein>
    <recommendedName>
        <fullName evidence="5">Secreted protein</fullName>
    </recommendedName>
</protein>
<comment type="caution">
    <text evidence="3">The sequence shown here is derived from an EMBL/GenBank/DDBJ whole genome shotgun (WGS) entry which is preliminary data.</text>
</comment>
<dbReference type="AlphaFoldDB" id="A0A9P6APU2"/>
<feature type="signal peptide" evidence="2">
    <location>
        <begin position="1"/>
        <end position="28"/>
    </location>
</feature>
<evidence type="ECO:0000256" key="1">
    <source>
        <dbReference type="SAM" id="MobiDB-lite"/>
    </source>
</evidence>
<feature type="chain" id="PRO_5040147618" description="Secreted protein" evidence="2">
    <location>
        <begin position="29"/>
        <end position="131"/>
    </location>
</feature>
<organism evidence="3 4">
    <name type="scientific">Hydnum rufescens UP504</name>
    <dbReference type="NCBI Taxonomy" id="1448309"/>
    <lineage>
        <taxon>Eukaryota</taxon>
        <taxon>Fungi</taxon>
        <taxon>Dikarya</taxon>
        <taxon>Basidiomycota</taxon>
        <taxon>Agaricomycotina</taxon>
        <taxon>Agaricomycetes</taxon>
        <taxon>Cantharellales</taxon>
        <taxon>Hydnaceae</taxon>
        <taxon>Hydnum</taxon>
    </lineage>
</organism>
<evidence type="ECO:0000256" key="2">
    <source>
        <dbReference type="SAM" id="SignalP"/>
    </source>
</evidence>
<sequence>MNSPHCMGSFRCRLCLLAELFTTCITHARLQLQQPQGSTRSMFHPTNSEDGGQYGQKEVRYQFNQAAAPHPTPGKLDSDFGPAPRNFPLGKSQHRPRNPGTFDLGYNRACRLLIFPGIRKTHIASEAFKGL</sequence>
<name>A0A9P6APU2_9AGAM</name>
<keyword evidence="4" id="KW-1185">Reference proteome</keyword>
<accession>A0A9P6APU2</accession>
<dbReference type="EMBL" id="MU129029">
    <property type="protein sequence ID" value="KAF9509765.1"/>
    <property type="molecule type" value="Genomic_DNA"/>
</dbReference>
<evidence type="ECO:0008006" key="5">
    <source>
        <dbReference type="Google" id="ProtNLM"/>
    </source>
</evidence>
<dbReference type="Proteomes" id="UP000886523">
    <property type="component" value="Unassembled WGS sequence"/>
</dbReference>
<keyword evidence="2" id="KW-0732">Signal</keyword>
<gene>
    <name evidence="3" type="ORF">BS47DRAFT_133320</name>
</gene>
<evidence type="ECO:0000313" key="4">
    <source>
        <dbReference type="Proteomes" id="UP000886523"/>
    </source>
</evidence>
<feature type="region of interest" description="Disordered" evidence="1">
    <location>
        <begin position="67"/>
        <end position="100"/>
    </location>
</feature>
<proteinExistence type="predicted"/>
<evidence type="ECO:0000313" key="3">
    <source>
        <dbReference type="EMBL" id="KAF9509765.1"/>
    </source>
</evidence>